<reference evidence="2 3" key="1">
    <citation type="submission" date="2018-10" db="EMBL/GenBank/DDBJ databases">
        <title>Sequencing the genomes of 1000 actinobacteria strains.</title>
        <authorList>
            <person name="Klenk H.-P."/>
        </authorList>
    </citation>
    <scope>NUCLEOTIDE SEQUENCE [LARGE SCALE GENOMIC DNA]</scope>
    <source>
        <strain evidence="2 3">DSM 17894</strain>
    </source>
</reference>
<organism evidence="2 3">
    <name type="scientific">Frondihabitans australicus</name>
    <dbReference type="NCBI Taxonomy" id="386892"/>
    <lineage>
        <taxon>Bacteria</taxon>
        <taxon>Bacillati</taxon>
        <taxon>Actinomycetota</taxon>
        <taxon>Actinomycetes</taxon>
        <taxon>Micrococcales</taxon>
        <taxon>Microbacteriaceae</taxon>
        <taxon>Frondihabitans</taxon>
    </lineage>
</organism>
<dbReference type="Gene3D" id="3.40.710.10">
    <property type="entry name" value="DD-peptidase/beta-lactamase superfamily"/>
    <property type="match status" value="1"/>
</dbReference>
<comment type="caution">
    <text evidence="2">The sequence shown here is derived from an EMBL/GenBank/DDBJ whole genome shotgun (WGS) entry which is preliminary data.</text>
</comment>
<evidence type="ECO:0000313" key="3">
    <source>
        <dbReference type="Proteomes" id="UP000280008"/>
    </source>
</evidence>
<dbReference type="Pfam" id="PF13354">
    <property type="entry name" value="Beta-lactamase2"/>
    <property type="match status" value="1"/>
</dbReference>
<evidence type="ECO:0000313" key="2">
    <source>
        <dbReference type="EMBL" id="RKR75043.1"/>
    </source>
</evidence>
<keyword evidence="3" id="KW-1185">Reference proteome</keyword>
<dbReference type="PANTHER" id="PTHR35333">
    <property type="entry name" value="BETA-LACTAMASE"/>
    <property type="match status" value="1"/>
</dbReference>
<dbReference type="InterPro" id="IPR012338">
    <property type="entry name" value="Beta-lactam/transpept-like"/>
</dbReference>
<dbReference type="SUPFAM" id="SSF56601">
    <property type="entry name" value="beta-lactamase/transpeptidase-like"/>
    <property type="match status" value="1"/>
</dbReference>
<evidence type="ECO:0000259" key="1">
    <source>
        <dbReference type="Pfam" id="PF13354"/>
    </source>
</evidence>
<dbReference type="GO" id="GO:0008800">
    <property type="term" value="F:beta-lactamase activity"/>
    <property type="evidence" value="ECO:0007669"/>
    <property type="project" value="InterPro"/>
</dbReference>
<proteinExistence type="predicted"/>
<accession>A0A495IG95</accession>
<dbReference type="GO" id="GO:0030655">
    <property type="term" value="P:beta-lactam antibiotic catabolic process"/>
    <property type="evidence" value="ECO:0007669"/>
    <property type="project" value="InterPro"/>
</dbReference>
<name>A0A495IG95_9MICO</name>
<feature type="domain" description="Beta-lactamase class A catalytic" evidence="1">
    <location>
        <begin position="23"/>
        <end position="270"/>
    </location>
</feature>
<gene>
    <name evidence="2" type="ORF">C8E83_2178</name>
</gene>
<dbReference type="GO" id="GO:0046677">
    <property type="term" value="P:response to antibiotic"/>
    <property type="evidence" value="ECO:0007669"/>
    <property type="project" value="InterPro"/>
</dbReference>
<dbReference type="InterPro" id="IPR045155">
    <property type="entry name" value="Beta-lactam_cat"/>
</dbReference>
<dbReference type="RefSeq" id="WP_211331687.1">
    <property type="nucleotide sequence ID" value="NZ_RBKS01000001.1"/>
</dbReference>
<protein>
    <submittedName>
        <fullName evidence="2">Beta-lactamase class A</fullName>
    </submittedName>
</protein>
<dbReference type="InterPro" id="IPR000871">
    <property type="entry name" value="Beta-lactam_class-A"/>
</dbReference>
<dbReference type="AlphaFoldDB" id="A0A495IG95"/>
<sequence length="301" mass="31607">MIDDARFLDRVRSSLDEAGLRGSLVVRDLDTGRTLSLDADAVYPAASLAKIPVALAVAEAIEGGTIDPGLVVEVSPGGESDPAPTGITRFRHPARIAVEDLLSLAVTISDNSAADRLLDLVPLEGVRASLRAAGIDGFALRHRFQELADTPLDGTDPAGNLLAHTLAVEGGAPDGGHAVAQLDLARANTVTATAAADLLQELWRPRHVSRRAAARVRALMAANAIRHRLAPEFDSDSTRWSSKTGTLLTYRHEAGVVDHEDGSSVAVVALSASRVPARIQPGADIALAAAARELYERVRVG</sequence>
<dbReference type="PANTHER" id="PTHR35333:SF3">
    <property type="entry name" value="BETA-LACTAMASE-TYPE TRANSPEPTIDASE FOLD CONTAINING PROTEIN"/>
    <property type="match status" value="1"/>
</dbReference>
<dbReference type="EMBL" id="RBKS01000001">
    <property type="protein sequence ID" value="RKR75043.1"/>
    <property type="molecule type" value="Genomic_DNA"/>
</dbReference>
<dbReference type="Proteomes" id="UP000280008">
    <property type="component" value="Unassembled WGS sequence"/>
</dbReference>